<feature type="domain" description="Glycylpeptide N-tetradecanoyltransferase C-terminal" evidence="10">
    <location>
        <begin position="325"/>
        <end position="506"/>
    </location>
</feature>
<dbReference type="PANTHER" id="PTHR11377:SF5">
    <property type="entry name" value="GLYCYLPEPTIDE N-TETRADECANOYLTRANSFERASE"/>
    <property type="match status" value="1"/>
</dbReference>
<proteinExistence type="inferred from homology"/>
<evidence type="ECO:0000256" key="4">
    <source>
        <dbReference type="ARBA" id="ARBA00022679"/>
    </source>
</evidence>
<feature type="compositionally biased region" description="Basic and acidic residues" evidence="8">
    <location>
        <begin position="1"/>
        <end position="10"/>
    </location>
</feature>
<dbReference type="RefSeq" id="XP_031026186.1">
    <property type="nucleotide sequence ID" value="XM_031167863.1"/>
</dbReference>
<keyword evidence="4 6" id="KW-0808">Transferase</keyword>
<dbReference type="AlphaFoldDB" id="A0A507CCV3"/>
<dbReference type="OrthoDB" id="60315at2759"/>
<dbReference type="EC" id="2.3.1.97" evidence="2 6"/>
<evidence type="ECO:0000313" key="11">
    <source>
        <dbReference type="EMBL" id="TPX35754.1"/>
    </source>
</evidence>
<gene>
    <name evidence="11" type="ORF">SmJEL517_g01935</name>
</gene>
<evidence type="ECO:0000256" key="5">
    <source>
        <dbReference type="ARBA" id="ARBA00023315"/>
    </source>
</evidence>
<keyword evidence="5 6" id="KW-0012">Acyltransferase</keyword>
<evidence type="ECO:0000256" key="7">
    <source>
        <dbReference type="RuleBase" id="RU004178"/>
    </source>
</evidence>
<dbReference type="PROSITE" id="PS00975">
    <property type="entry name" value="NMT_1"/>
    <property type="match status" value="1"/>
</dbReference>
<keyword evidence="12" id="KW-1185">Reference proteome</keyword>
<dbReference type="InterPro" id="IPR022678">
    <property type="entry name" value="NMT_CS"/>
</dbReference>
<protein>
    <recommendedName>
        <fullName evidence="3 6">Glycylpeptide N-tetradecanoyltransferase</fullName>
        <ecNumber evidence="2 6">2.3.1.97</ecNumber>
    </recommendedName>
</protein>
<evidence type="ECO:0000256" key="8">
    <source>
        <dbReference type="SAM" id="MobiDB-lite"/>
    </source>
</evidence>
<dbReference type="FunFam" id="3.40.630.30:FF:000042">
    <property type="entry name" value="Glycylpeptide N-tetradecanoyltransferase"/>
    <property type="match status" value="1"/>
</dbReference>
<name>A0A507CCV3_9FUNG</name>
<dbReference type="InterPro" id="IPR000903">
    <property type="entry name" value="NMT"/>
</dbReference>
<dbReference type="Proteomes" id="UP000319731">
    <property type="component" value="Unassembled WGS sequence"/>
</dbReference>
<dbReference type="InterPro" id="IPR016181">
    <property type="entry name" value="Acyl_CoA_acyltransferase"/>
</dbReference>
<organism evidence="11 12">
    <name type="scientific">Synchytrium microbalum</name>
    <dbReference type="NCBI Taxonomy" id="1806994"/>
    <lineage>
        <taxon>Eukaryota</taxon>
        <taxon>Fungi</taxon>
        <taxon>Fungi incertae sedis</taxon>
        <taxon>Chytridiomycota</taxon>
        <taxon>Chytridiomycota incertae sedis</taxon>
        <taxon>Chytridiomycetes</taxon>
        <taxon>Synchytriales</taxon>
        <taxon>Synchytriaceae</taxon>
        <taxon>Synchytrium</taxon>
    </lineage>
</organism>
<dbReference type="PANTHER" id="PTHR11377">
    <property type="entry name" value="N-MYRISTOYL TRANSFERASE"/>
    <property type="match status" value="1"/>
</dbReference>
<reference evidence="11 12" key="1">
    <citation type="journal article" date="2019" name="Sci. Rep.">
        <title>Comparative genomics of chytrid fungi reveal insights into the obligate biotrophic and pathogenic lifestyle of Synchytrium endobioticum.</title>
        <authorList>
            <person name="van de Vossenberg B.T.L.H."/>
            <person name="Warris S."/>
            <person name="Nguyen H.D.T."/>
            <person name="van Gent-Pelzer M.P.E."/>
            <person name="Joly D.L."/>
            <person name="van de Geest H.C."/>
            <person name="Bonants P.J.M."/>
            <person name="Smith D.S."/>
            <person name="Levesque C.A."/>
            <person name="van der Lee T.A.J."/>
        </authorList>
    </citation>
    <scope>NUCLEOTIDE SEQUENCE [LARGE SCALE GENOMIC DNA]</scope>
    <source>
        <strain evidence="11 12">JEL517</strain>
    </source>
</reference>
<dbReference type="PROSITE" id="PS00976">
    <property type="entry name" value="NMT_2"/>
    <property type="match status" value="1"/>
</dbReference>
<dbReference type="GO" id="GO:0005737">
    <property type="term" value="C:cytoplasm"/>
    <property type="evidence" value="ECO:0007669"/>
    <property type="project" value="TreeGrafter"/>
</dbReference>
<sequence length="514" mass="57330">MASAAGKEEHDVEDTIQTPAASASASKKKGKKKAATAAATTDSAADDALEASKLIEMIKDGNALQKLVNSGADALKSAGGSSDKTTPGISGVSTKDLAAMDSLLKRFNMTEIMQNLQLDARGRPIIKDMKDHKFWMTQPVPAFDDASKVDGVIEDPKAADEIRKEPYALPKDFEWSTVNVDNDAEIKELYELLSLNYVEDDDNMFRFDYSADFLKWALKPPGWKPQWLIGVRVTSNRKLVAFISGIPATLRVREHSQQLVEINFLCVHKRLRTKRLAPVLIKEVTRRVHTEGIFQAVYTAGVVLPKPIATCRYYHRSLNPKKLIETQFSHLAKNMTMARTIRLYKLPDDPQTPGLRAMTKADVPAVTTLLNTYLTRYKIAPTMSKAEVGHWLLPLPSVVSSFVVEDPGSHKIVEFISFYSLPSTVIGNPIHTHINAAYLFYYVPKEGNSLNLIRDALIMAKKADFDVFNCLDLMQNEVALNELKFGKGDGSLNYYLYNYRAQDMKPQDVGLLLL</sequence>
<evidence type="ECO:0000259" key="9">
    <source>
        <dbReference type="Pfam" id="PF01233"/>
    </source>
</evidence>
<comment type="caution">
    <text evidence="11">The sequence shown here is derived from an EMBL/GenBank/DDBJ whole genome shotgun (WGS) entry which is preliminary data.</text>
</comment>
<evidence type="ECO:0000256" key="2">
    <source>
        <dbReference type="ARBA" id="ARBA00012923"/>
    </source>
</evidence>
<comment type="similarity">
    <text evidence="1 7">Belongs to the NMT family.</text>
</comment>
<evidence type="ECO:0000259" key="10">
    <source>
        <dbReference type="Pfam" id="PF02799"/>
    </source>
</evidence>
<dbReference type="STRING" id="1806994.A0A507CCV3"/>
<accession>A0A507CCV3</accession>
<dbReference type="Gene3D" id="3.40.630.170">
    <property type="match status" value="1"/>
</dbReference>
<dbReference type="InterPro" id="IPR022676">
    <property type="entry name" value="NMT_N"/>
</dbReference>
<dbReference type="Pfam" id="PF02799">
    <property type="entry name" value="NMT_C"/>
    <property type="match status" value="1"/>
</dbReference>
<dbReference type="GO" id="GO:0004379">
    <property type="term" value="F:glycylpeptide N-tetradecanoyltransferase activity"/>
    <property type="evidence" value="ECO:0007669"/>
    <property type="project" value="UniProtKB-EC"/>
</dbReference>
<evidence type="ECO:0000256" key="6">
    <source>
        <dbReference type="RuleBase" id="RU000586"/>
    </source>
</evidence>
<comment type="catalytic activity">
    <reaction evidence="6">
        <text>N-terminal glycyl-[protein] + tetradecanoyl-CoA = N-tetradecanoylglycyl-[protein] + CoA + H(+)</text>
        <dbReference type="Rhea" id="RHEA:15521"/>
        <dbReference type="Rhea" id="RHEA-COMP:12666"/>
        <dbReference type="Rhea" id="RHEA-COMP:12667"/>
        <dbReference type="ChEBI" id="CHEBI:15378"/>
        <dbReference type="ChEBI" id="CHEBI:57287"/>
        <dbReference type="ChEBI" id="CHEBI:57385"/>
        <dbReference type="ChEBI" id="CHEBI:64723"/>
        <dbReference type="ChEBI" id="CHEBI:133050"/>
        <dbReference type="EC" id="2.3.1.97"/>
    </reaction>
</comment>
<dbReference type="InterPro" id="IPR022677">
    <property type="entry name" value="NMT_C"/>
</dbReference>
<dbReference type="Pfam" id="PF01233">
    <property type="entry name" value="NMT"/>
    <property type="match status" value="1"/>
</dbReference>
<feature type="region of interest" description="Disordered" evidence="8">
    <location>
        <begin position="1"/>
        <end position="45"/>
    </location>
</feature>
<evidence type="ECO:0000256" key="1">
    <source>
        <dbReference type="ARBA" id="ARBA00009469"/>
    </source>
</evidence>
<evidence type="ECO:0000313" key="12">
    <source>
        <dbReference type="Proteomes" id="UP000319731"/>
    </source>
</evidence>
<feature type="domain" description="Glycylpeptide N-tetradecanoyltransferase N-terminal" evidence="9">
    <location>
        <begin position="153"/>
        <end position="311"/>
    </location>
</feature>
<evidence type="ECO:0000256" key="3">
    <source>
        <dbReference type="ARBA" id="ARBA00022240"/>
    </source>
</evidence>
<dbReference type="FunFam" id="3.40.630.170:FF:000001">
    <property type="entry name" value="Glycylpeptide N-tetradecanoyltransferase"/>
    <property type="match status" value="1"/>
</dbReference>
<dbReference type="GeneID" id="42003160"/>
<comment type="function">
    <text evidence="6">Adds a myristoyl group to the N-terminal glycine residue of certain cellular proteins.</text>
</comment>
<dbReference type="EMBL" id="QEAO01000007">
    <property type="protein sequence ID" value="TPX35754.1"/>
    <property type="molecule type" value="Genomic_DNA"/>
</dbReference>
<dbReference type="SUPFAM" id="SSF55729">
    <property type="entry name" value="Acyl-CoA N-acyltransferases (Nat)"/>
    <property type="match status" value="2"/>
</dbReference>